<dbReference type="Pfam" id="PF01344">
    <property type="entry name" value="Kelch_1"/>
    <property type="match status" value="1"/>
</dbReference>
<dbReference type="SUPFAM" id="SSF117281">
    <property type="entry name" value="Kelch motif"/>
    <property type="match status" value="1"/>
</dbReference>
<comment type="caution">
    <text evidence="4">The sequence shown here is derived from an EMBL/GenBank/DDBJ whole genome shotgun (WGS) entry which is preliminary data.</text>
</comment>
<dbReference type="PANTHER" id="PTHR46344:SF27">
    <property type="entry name" value="KELCH REPEAT SUPERFAMILY PROTEIN"/>
    <property type="match status" value="1"/>
</dbReference>
<evidence type="ECO:0000313" key="5">
    <source>
        <dbReference type="Proteomes" id="UP000094527"/>
    </source>
</evidence>
<dbReference type="AlphaFoldDB" id="A0A1D2MGV4"/>
<feature type="region of interest" description="Disordered" evidence="3">
    <location>
        <begin position="295"/>
        <end position="548"/>
    </location>
</feature>
<keyword evidence="1" id="KW-0880">Kelch repeat</keyword>
<feature type="compositionally biased region" description="Basic and acidic residues" evidence="3">
    <location>
        <begin position="391"/>
        <end position="421"/>
    </location>
</feature>
<dbReference type="Proteomes" id="UP000094527">
    <property type="component" value="Unassembled WGS sequence"/>
</dbReference>
<dbReference type="OrthoDB" id="6350321at2759"/>
<feature type="compositionally biased region" description="Basic and acidic residues" evidence="3">
    <location>
        <begin position="516"/>
        <end position="530"/>
    </location>
</feature>
<dbReference type="Pfam" id="PF24681">
    <property type="entry name" value="Kelch_KLHDC2_KLHL20_DRC7"/>
    <property type="match status" value="1"/>
</dbReference>
<evidence type="ECO:0000256" key="2">
    <source>
        <dbReference type="ARBA" id="ARBA00022737"/>
    </source>
</evidence>
<dbReference type="EMBL" id="LJIJ01001321">
    <property type="protein sequence ID" value="ODM92141.1"/>
    <property type="molecule type" value="Genomic_DNA"/>
</dbReference>
<dbReference type="PANTHER" id="PTHR46344">
    <property type="entry name" value="OS02G0202900 PROTEIN"/>
    <property type="match status" value="1"/>
</dbReference>
<feature type="region of interest" description="Disordered" evidence="3">
    <location>
        <begin position="685"/>
        <end position="706"/>
    </location>
</feature>
<feature type="compositionally biased region" description="Pro residues" evidence="3">
    <location>
        <begin position="726"/>
        <end position="739"/>
    </location>
</feature>
<dbReference type="InterPro" id="IPR015915">
    <property type="entry name" value="Kelch-typ_b-propeller"/>
</dbReference>
<dbReference type="SMART" id="SM00612">
    <property type="entry name" value="Kelch"/>
    <property type="match status" value="5"/>
</dbReference>
<evidence type="ECO:0000313" key="4">
    <source>
        <dbReference type="EMBL" id="ODM92141.1"/>
    </source>
</evidence>
<sequence>MTVEPNIPAPRKDKDGRKCYAVKVCYEKRSRSGSKPRSTCPAGDGNTLLLPPIDGQIQRVCCKSGCRKTGRCHKPRMRETREFHTDIQNDEWECRSKCDKTAQHCQTDNANKSCQRKLAESHCQTINGEVKQCGLQTSEIFSTCTKECQTDVDRACNAVGEAHNRKCCTKPCCKANRKCDTSTKARYAHNREFSVGGNQIARERKHVFPFVGRTPSGNLKVHPNMISYEHREFGVLVANPASIHTRVERVTGRCEKDPVSCPRAQLQSFPAPPPAPPCNFYPKENNNYRPTAAANTFHSNRPHPVPGFCKEDYATSSSPHPVPPPFSRENRSNFSDCPRENYKHYNRMPESIKVDGSNKTEEDCKSQDESGHPDQWNYVNPSYGKKQTHSSRYEETEFSTRENDRHSELTERSDRCSDGGCHRSGKTNPFDEEYLETGRNSWEEPNDRKDFHNYSYSDGSHKSGLSKRKPSSERESSNDARSPYAPPFPKLKPKSRKSRMSDSEYGTPIESEVTDDDTHFSREKDKTDLHHQHHHHHEHHRDEKMKKDSEMVGKLHYLLHGNIAQNTTIKIGDTEYPIHSVIFEIESKVIEPVTQHIPENIAKDVILPDLSELPHKYVYDSKLEFGKDESTKLPTEYAKQHEPPSTKLETTPEEVIVETEEEPAEEAWENVNVTVIEDDEIESTNFSLKDPDPVETLPPVPVTMSPDTKDRAFRIVEPNSDYNPPQYKPEPLQPVPPIPSVETNLTASSSEMEEAPVPKPRTQRSTNIINEERLNSVLSNLDTQRGAVLVVGGINPKLPCGPGNTGRDIYMYTIDADMWTHVGVLPHSRAHFGLVRIDTFIYVVGGTDPEQKDSNGKNLPVQSNLRLNLRTGEWDALPELKQPRSHFGCVAINRSIFVIGGIVHARASSTCLVFNIDNHSWKSITSLDIPRSNMGVAVLNNKILVAGGTTKSSKRPVLETVVCYDPSSDSWTAWKSLPTPRAFCSLGIVAGKVYIIGGAGIKDLSKLRNTSLADILRYEDVIKEWVEVASLYNPRHGHASAVSGENILIVGGVSSHFMGPLSSVEVFSTVSWEVSNGTSLTNSNSGLMAVTI</sequence>
<dbReference type="OMA" id="CEMSSCK"/>
<evidence type="ECO:0000256" key="1">
    <source>
        <dbReference type="ARBA" id="ARBA00022441"/>
    </source>
</evidence>
<organism evidence="4 5">
    <name type="scientific">Orchesella cincta</name>
    <name type="common">Springtail</name>
    <name type="synonym">Podura cincta</name>
    <dbReference type="NCBI Taxonomy" id="48709"/>
    <lineage>
        <taxon>Eukaryota</taxon>
        <taxon>Metazoa</taxon>
        <taxon>Ecdysozoa</taxon>
        <taxon>Arthropoda</taxon>
        <taxon>Hexapoda</taxon>
        <taxon>Collembola</taxon>
        <taxon>Entomobryomorpha</taxon>
        <taxon>Entomobryoidea</taxon>
        <taxon>Orchesellidae</taxon>
        <taxon>Orchesellinae</taxon>
        <taxon>Orchesella</taxon>
    </lineage>
</organism>
<gene>
    <name evidence="4" type="ORF">Ocin01_14539</name>
</gene>
<feature type="region of interest" description="Disordered" evidence="3">
    <location>
        <begin position="718"/>
        <end position="762"/>
    </location>
</feature>
<feature type="compositionally biased region" description="Basic and acidic residues" evidence="3">
    <location>
        <begin position="441"/>
        <end position="452"/>
    </location>
</feature>
<keyword evidence="2" id="KW-0677">Repeat</keyword>
<proteinExistence type="predicted"/>
<dbReference type="Gene3D" id="2.120.10.80">
    <property type="entry name" value="Kelch-type beta propeller"/>
    <property type="match status" value="2"/>
</dbReference>
<feature type="compositionally biased region" description="Basic and acidic residues" evidence="3">
    <location>
        <begin position="350"/>
        <end position="372"/>
    </location>
</feature>
<feature type="compositionally biased region" description="Polar residues" evidence="3">
    <location>
        <begin position="741"/>
        <end position="750"/>
    </location>
</feature>
<dbReference type="InterPro" id="IPR006652">
    <property type="entry name" value="Kelch_1"/>
</dbReference>
<name>A0A1D2MGV4_ORCCI</name>
<keyword evidence="5" id="KW-1185">Reference proteome</keyword>
<dbReference type="STRING" id="48709.A0A1D2MGV4"/>
<evidence type="ECO:0000256" key="3">
    <source>
        <dbReference type="SAM" id="MobiDB-lite"/>
    </source>
</evidence>
<reference evidence="4 5" key="1">
    <citation type="journal article" date="2016" name="Genome Biol. Evol.">
        <title>Gene Family Evolution Reflects Adaptation to Soil Environmental Stressors in the Genome of the Collembolan Orchesella cincta.</title>
        <authorList>
            <person name="Faddeeva-Vakhrusheva A."/>
            <person name="Derks M.F."/>
            <person name="Anvar S.Y."/>
            <person name="Agamennone V."/>
            <person name="Suring W."/>
            <person name="Smit S."/>
            <person name="van Straalen N.M."/>
            <person name="Roelofs D."/>
        </authorList>
    </citation>
    <scope>NUCLEOTIDE SEQUENCE [LARGE SCALE GENOMIC DNA]</scope>
    <source>
        <tissue evidence="4">Mixed pool</tissue>
    </source>
</reference>
<protein>
    <submittedName>
        <fullName evidence="4">Beta-scruin</fullName>
    </submittedName>
</protein>
<accession>A0A1D2MGV4</accession>